<comment type="subcellular location">
    <subcellularLocation>
        <location evidence="1 7">Cell membrane</location>
        <topology evidence="1 7">Multi-pass membrane protein</topology>
    </subcellularLocation>
</comment>
<evidence type="ECO:0000256" key="7">
    <source>
        <dbReference type="RuleBase" id="RU363032"/>
    </source>
</evidence>
<dbReference type="EMBL" id="FUYG01000001">
    <property type="protein sequence ID" value="SKA80047.1"/>
    <property type="molecule type" value="Genomic_DNA"/>
</dbReference>
<proteinExistence type="inferred from homology"/>
<evidence type="ECO:0000313" key="11">
    <source>
        <dbReference type="Proteomes" id="UP000032503"/>
    </source>
</evidence>
<keyword evidence="11" id="KW-1185">Reference proteome</keyword>
<evidence type="ECO:0000256" key="1">
    <source>
        <dbReference type="ARBA" id="ARBA00004651"/>
    </source>
</evidence>
<reference evidence="12" key="4">
    <citation type="submission" date="2017-02" db="EMBL/GenBank/DDBJ databases">
        <authorList>
            <person name="Varghese N."/>
            <person name="Submissions S."/>
        </authorList>
    </citation>
    <scope>NUCLEOTIDE SEQUENCE [LARGE SCALE GENOMIC DNA]</scope>
    <source>
        <strain evidence="12">VKM Ac-2052</strain>
    </source>
</reference>
<feature type="transmembrane region" description="Helical" evidence="7">
    <location>
        <begin position="273"/>
        <end position="296"/>
    </location>
</feature>
<reference evidence="9" key="2">
    <citation type="submission" date="2015-02" db="EMBL/GenBank/DDBJ databases">
        <authorList>
            <person name="Vasilyev I.Y."/>
            <person name="Siniagina M.N."/>
            <person name="Malanin S.Y."/>
            <person name="Boulygina E.A."/>
            <person name="Grygoryeva T.V."/>
            <person name="Yarullina D.R."/>
            <person name="Ilinskaya O.N."/>
        </authorList>
    </citation>
    <scope>NUCLEOTIDE SEQUENCE</scope>
    <source>
        <strain evidence="9">VKM Ac-1804</strain>
    </source>
</reference>
<dbReference type="Pfam" id="PF00528">
    <property type="entry name" value="BPD_transp_1"/>
    <property type="match status" value="1"/>
</dbReference>
<dbReference type="RefSeq" id="WP_044440542.1">
    <property type="nucleotide sequence ID" value="NZ_FUYG01000001.1"/>
</dbReference>
<keyword evidence="5 7" id="KW-1133">Transmembrane helix</keyword>
<evidence type="ECO:0000256" key="6">
    <source>
        <dbReference type="ARBA" id="ARBA00023136"/>
    </source>
</evidence>
<protein>
    <submittedName>
        <fullName evidence="10">Carbohydrate ABC transporter membrane protein 1, CUT1 family</fullName>
    </submittedName>
    <submittedName>
        <fullName evidence="9">Sugar ABC transporter permease</fullName>
    </submittedName>
</protein>
<keyword evidence="2 7" id="KW-0813">Transport</keyword>
<dbReference type="GO" id="GO:0005886">
    <property type="term" value="C:plasma membrane"/>
    <property type="evidence" value="ECO:0007669"/>
    <property type="project" value="UniProtKB-SubCell"/>
</dbReference>
<accession>A0A1T4WSF0</accession>
<dbReference type="PANTHER" id="PTHR30193">
    <property type="entry name" value="ABC TRANSPORTER PERMEASE PROTEIN"/>
    <property type="match status" value="1"/>
</dbReference>
<dbReference type="PROSITE" id="PS50928">
    <property type="entry name" value="ABC_TM1"/>
    <property type="match status" value="1"/>
</dbReference>
<dbReference type="CDD" id="cd06261">
    <property type="entry name" value="TM_PBP2"/>
    <property type="match status" value="1"/>
</dbReference>
<evidence type="ECO:0000256" key="3">
    <source>
        <dbReference type="ARBA" id="ARBA00022475"/>
    </source>
</evidence>
<keyword evidence="4 7" id="KW-0812">Transmembrane</keyword>
<organism evidence="10 12">
    <name type="scientific">Agreia bicolorata</name>
    <dbReference type="NCBI Taxonomy" id="110935"/>
    <lineage>
        <taxon>Bacteria</taxon>
        <taxon>Bacillati</taxon>
        <taxon>Actinomycetota</taxon>
        <taxon>Actinomycetes</taxon>
        <taxon>Micrococcales</taxon>
        <taxon>Microbacteriaceae</taxon>
        <taxon>Agreia</taxon>
    </lineage>
</organism>
<dbReference type="GO" id="GO:0055085">
    <property type="term" value="P:transmembrane transport"/>
    <property type="evidence" value="ECO:0007669"/>
    <property type="project" value="InterPro"/>
</dbReference>
<feature type="transmembrane region" description="Helical" evidence="7">
    <location>
        <begin position="23"/>
        <end position="49"/>
    </location>
</feature>
<evidence type="ECO:0000313" key="9">
    <source>
        <dbReference type="EMBL" id="KJC64245.1"/>
    </source>
</evidence>
<evidence type="ECO:0000256" key="2">
    <source>
        <dbReference type="ARBA" id="ARBA00022448"/>
    </source>
</evidence>
<feature type="transmembrane region" description="Helical" evidence="7">
    <location>
        <begin position="171"/>
        <end position="194"/>
    </location>
</feature>
<feature type="transmembrane region" description="Helical" evidence="7">
    <location>
        <begin position="124"/>
        <end position="144"/>
    </location>
</feature>
<feature type="transmembrane region" description="Helical" evidence="7">
    <location>
        <begin position="225"/>
        <end position="245"/>
    </location>
</feature>
<dbReference type="InterPro" id="IPR051393">
    <property type="entry name" value="ABC_transporter_permease"/>
</dbReference>
<dbReference type="InterPro" id="IPR000515">
    <property type="entry name" value="MetI-like"/>
</dbReference>
<evidence type="ECO:0000256" key="5">
    <source>
        <dbReference type="ARBA" id="ARBA00022989"/>
    </source>
</evidence>
<dbReference type="Proteomes" id="UP000032503">
    <property type="component" value="Unassembled WGS sequence"/>
</dbReference>
<dbReference type="InterPro" id="IPR035906">
    <property type="entry name" value="MetI-like_sf"/>
</dbReference>
<gene>
    <name evidence="10" type="ORF">SAMN06295879_0156</name>
    <name evidence="9" type="ORF">TZ00_07105</name>
</gene>
<dbReference type="PANTHER" id="PTHR30193:SF37">
    <property type="entry name" value="INNER MEMBRANE ABC TRANSPORTER PERMEASE PROTEIN YCJO"/>
    <property type="match status" value="1"/>
</dbReference>
<evidence type="ECO:0000256" key="4">
    <source>
        <dbReference type="ARBA" id="ARBA00022692"/>
    </source>
</evidence>
<feature type="transmembrane region" description="Helical" evidence="7">
    <location>
        <begin position="85"/>
        <end position="112"/>
    </location>
</feature>
<feature type="domain" description="ABC transmembrane type-1" evidence="8">
    <location>
        <begin position="86"/>
        <end position="297"/>
    </location>
</feature>
<dbReference type="Gene3D" id="1.10.3720.10">
    <property type="entry name" value="MetI-like"/>
    <property type="match status" value="1"/>
</dbReference>
<reference evidence="10" key="3">
    <citation type="submission" date="2017-02" db="EMBL/GenBank/DDBJ databases">
        <authorList>
            <person name="Peterson S.W."/>
        </authorList>
    </citation>
    <scope>NUCLEOTIDE SEQUENCE [LARGE SCALE GENOMIC DNA]</scope>
    <source>
        <strain evidence="10">VKM Ac-2052</strain>
    </source>
</reference>
<reference evidence="9 11" key="1">
    <citation type="journal article" date="2001" name="Int. J. Syst. Evol. Microbiol.">
        <title>Agreia bicolorata gen. nov., sp. nov., to accommodate actinobacteria isolated from narrow reed grass infected by the nematode Heteroanguina graminophila.</title>
        <authorList>
            <person name="Evtushenko L.I."/>
            <person name="Dorofeeva L.V."/>
            <person name="Dobrovolskaya T.G."/>
            <person name="Streshinskaya G.M."/>
            <person name="Subbotin S.A."/>
            <person name="Tiedje J.M."/>
        </authorList>
    </citation>
    <scope>NUCLEOTIDE SEQUENCE [LARGE SCALE GENOMIC DNA]</scope>
    <source>
        <strain evidence="9 11">VKM Ac-1804</strain>
    </source>
</reference>
<keyword evidence="6 7" id="KW-0472">Membrane</keyword>
<sequence length="305" mass="33146">MAFALQAKTGAPLTRRRPPHTGIAWLFLAPFAVIFVVFTAIPIISSLAISLTDMKSADLQTPFGVDFSGLENYVSLLSDPNFVRAILNTLIFVVVGVPVTMVIGFALALVLNNGIRRFRSVFRGLFYAPVVTNIVSVALIWQYAFNQNGTVNEVLANLGFAGPNWLGDENLAMPVVLLLGIWRNFGTAMLLFLAGLQSVPEDVKEAAALDGAGPWRRLWSITIPLIMPTTLLVSVLLSVFFLQVFDEPYLLTNGGPLGSTESMALFTYHQFGFGNFGISSAASFILLIIVAAVSALQFRLLRSRS</sequence>
<comment type="similarity">
    <text evidence="7">Belongs to the binding-protein-dependent transport system permease family.</text>
</comment>
<evidence type="ECO:0000313" key="10">
    <source>
        <dbReference type="EMBL" id="SKA80047.1"/>
    </source>
</evidence>
<dbReference type="SUPFAM" id="SSF161098">
    <property type="entry name" value="MetI-like"/>
    <property type="match status" value="1"/>
</dbReference>
<name>A0A1T4WSF0_9MICO</name>
<dbReference type="AlphaFoldDB" id="A0A1T4WSF0"/>
<keyword evidence="3" id="KW-1003">Cell membrane</keyword>
<dbReference type="EMBL" id="JYFC01000003">
    <property type="protein sequence ID" value="KJC64245.1"/>
    <property type="molecule type" value="Genomic_DNA"/>
</dbReference>
<evidence type="ECO:0000259" key="8">
    <source>
        <dbReference type="PROSITE" id="PS50928"/>
    </source>
</evidence>
<dbReference type="Proteomes" id="UP000189735">
    <property type="component" value="Unassembled WGS sequence"/>
</dbReference>
<evidence type="ECO:0000313" key="12">
    <source>
        <dbReference type="Proteomes" id="UP000189735"/>
    </source>
</evidence>